<organism evidence="4 5">
    <name type="scientific">Sphingomonas faeni</name>
    <dbReference type="NCBI Taxonomy" id="185950"/>
    <lineage>
        <taxon>Bacteria</taxon>
        <taxon>Pseudomonadati</taxon>
        <taxon>Pseudomonadota</taxon>
        <taxon>Alphaproteobacteria</taxon>
        <taxon>Sphingomonadales</taxon>
        <taxon>Sphingomonadaceae</taxon>
        <taxon>Sphingomonas</taxon>
    </lineage>
</organism>
<feature type="compositionally biased region" description="Basic and acidic residues" evidence="2">
    <location>
        <begin position="144"/>
        <end position="161"/>
    </location>
</feature>
<proteinExistence type="predicted"/>
<keyword evidence="1 4" id="KW-0238">DNA-binding</keyword>
<feature type="domain" description="HTH cro/C1-type" evidence="3">
    <location>
        <begin position="7"/>
        <end position="60"/>
    </location>
</feature>
<dbReference type="AlphaFoldDB" id="A0A2T5TZL4"/>
<protein>
    <submittedName>
        <fullName evidence="4">DNA-binding XRE family transcriptional regulator</fullName>
    </submittedName>
</protein>
<dbReference type="GO" id="GO:0003677">
    <property type="term" value="F:DNA binding"/>
    <property type="evidence" value="ECO:0007669"/>
    <property type="project" value="UniProtKB-KW"/>
</dbReference>
<evidence type="ECO:0000256" key="1">
    <source>
        <dbReference type="ARBA" id="ARBA00023125"/>
    </source>
</evidence>
<dbReference type="CDD" id="cd00093">
    <property type="entry name" value="HTH_XRE"/>
    <property type="match status" value="1"/>
</dbReference>
<sequence length="161" mass="17241">MQMSERITERRKARGLSQAALAKQVGVTQPTIGKLEAGISAQSTYIHKIARALGTTSEYLTGEIDDPGEDAPPPSAKPNAQIATMQVLLPDIRALERMFLGVLKASEGLSQEALAHELARLLPKGLGLVRGPLVFEETDVGGARPDEPEDGHGDRPVRQQA</sequence>
<accession>A0A2T5TZL4</accession>
<evidence type="ECO:0000313" key="4">
    <source>
        <dbReference type="EMBL" id="PTW44671.1"/>
    </source>
</evidence>
<evidence type="ECO:0000313" key="5">
    <source>
        <dbReference type="Proteomes" id="UP000244013"/>
    </source>
</evidence>
<feature type="region of interest" description="Disordered" evidence="2">
    <location>
        <begin position="138"/>
        <end position="161"/>
    </location>
</feature>
<evidence type="ECO:0000259" key="3">
    <source>
        <dbReference type="PROSITE" id="PS50943"/>
    </source>
</evidence>
<dbReference type="EMBL" id="QAYE01000009">
    <property type="protein sequence ID" value="PTW44671.1"/>
    <property type="molecule type" value="Genomic_DNA"/>
</dbReference>
<gene>
    <name evidence="4" type="ORF">C8J25_109101</name>
</gene>
<dbReference type="Pfam" id="PF01381">
    <property type="entry name" value="HTH_3"/>
    <property type="match status" value="1"/>
</dbReference>
<name>A0A2T5TZL4_9SPHN</name>
<dbReference type="InterPro" id="IPR010982">
    <property type="entry name" value="Lambda_DNA-bd_dom_sf"/>
</dbReference>
<dbReference type="PROSITE" id="PS50943">
    <property type="entry name" value="HTH_CROC1"/>
    <property type="match status" value="1"/>
</dbReference>
<comment type="caution">
    <text evidence="4">The sequence shown here is derived from an EMBL/GenBank/DDBJ whole genome shotgun (WGS) entry which is preliminary data.</text>
</comment>
<dbReference type="SMART" id="SM00530">
    <property type="entry name" value="HTH_XRE"/>
    <property type="match status" value="1"/>
</dbReference>
<dbReference type="Proteomes" id="UP000244013">
    <property type="component" value="Unassembled WGS sequence"/>
</dbReference>
<dbReference type="Gene3D" id="1.10.260.40">
    <property type="entry name" value="lambda repressor-like DNA-binding domains"/>
    <property type="match status" value="1"/>
</dbReference>
<dbReference type="SUPFAM" id="SSF47413">
    <property type="entry name" value="lambda repressor-like DNA-binding domains"/>
    <property type="match status" value="1"/>
</dbReference>
<reference evidence="4 5" key="1">
    <citation type="submission" date="2018-04" db="EMBL/GenBank/DDBJ databases">
        <title>Genomic Encyclopedia of Type Strains, Phase III (KMG-III): the genomes of soil and plant-associated and newly described type strains.</title>
        <authorList>
            <person name="Whitman W."/>
        </authorList>
    </citation>
    <scope>NUCLEOTIDE SEQUENCE [LARGE SCALE GENOMIC DNA]</scope>
    <source>
        <strain evidence="4 5">MA-olki</strain>
    </source>
</reference>
<dbReference type="PANTHER" id="PTHR46558:SF4">
    <property type="entry name" value="DNA-BIDING PHAGE PROTEIN"/>
    <property type="match status" value="1"/>
</dbReference>
<dbReference type="PANTHER" id="PTHR46558">
    <property type="entry name" value="TRACRIPTIONAL REGULATORY PROTEIN-RELATED-RELATED"/>
    <property type="match status" value="1"/>
</dbReference>
<evidence type="ECO:0000256" key="2">
    <source>
        <dbReference type="SAM" id="MobiDB-lite"/>
    </source>
</evidence>
<dbReference type="InterPro" id="IPR001387">
    <property type="entry name" value="Cro/C1-type_HTH"/>
</dbReference>